<proteinExistence type="predicted"/>
<dbReference type="RefSeq" id="XP_031909857.1">
    <property type="nucleotide sequence ID" value="XM_032060661.1"/>
</dbReference>
<evidence type="ECO:0000313" key="1">
    <source>
        <dbReference type="EMBL" id="KAE8133794.1"/>
    </source>
</evidence>
<dbReference type="EMBL" id="ML743611">
    <property type="protein sequence ID" value="KAE8133794.1"/>
    <property type="molecule type" value="Genomic_DNA"/>
</dbReference>
<dbReference type="OrthoDB" id="4399879at2759"/>
<accession>A0A5N6SKY3</accession>
<dbReference type="Proteomes" id="UP000325672">
    <property type="component" value="Unassembled WGS sequence"/>
</dbReference>
<sequence>MGTKNPANAMRRMEDFTLQTADGGEYLGRVKCPVMVTGAAASIYATEDPSANKVCNRLQHPPVEQKHLWVGKEVSDGRLQAKLGIFGCVDMTEVQSDMGNVHQIIKLV</sequence>
<reference evidence="1 2" key="1">
    <citation type="submission" date="2019-04" db="EMBL/GenBank/DDBJ databases">
        <title>Friends and foes A comparative genomics study of 23 Aspergillus species from section Flavi.</title>
        <authorList>
            <consortium name="DOE Joint Genome Institute"/>
            <person name="Kjaerbolling I."/>
            <person name="Vesth T."/>
            <person name="Frisvad J.C."/>
            <person name="Nybo J.L."/>
            <person name="Theobald S."/>
            <person name="Kildgaard S."/>
            <person name="Isbrandt T."/>
            <person name="Kuo A."/>
            <person name="Sato A."/>
            <person name="Lyhne E.K."/>
            <person name="Kogle M.E."/>
            <person name="Wiebenga A."/>
            <person name="Kun R.S."/>
            <person name="Lubbers R.J."/>
            <person name="Makela M.R."/>
            <person name="Barry K."/>
            <person name="Chovatia M."/>
            <person name="Clum A."/>
            <person name="Daum C."/>
            <person name="Haridas S."/>
            <person name="He G."/>
            <person name="LaButti K."/>
            <person name="Lipzen A."/>
            <person name="Mondo S."/>
            <person name="Riley R."/>
            <person name="Salamov A."/>
            <person name="Simmons B.A."/>
            <person name="Magnuson J.K."/>
            <person name="Henrissat B."/>
            <person name="Mortensen U.H."/>
            <person name="Larsen T.O."/>
            <person name="Devries R.P."/>
            <person name="Grigoriev I.V."/>
            <person name="Machida M."/>
            <person name="Baker S.E."/>
            <person name="Andersen M.R."/>
        </authorList>
    </citation>
    <scope>NUCLEOTIDE SEQUENCE [LARGE SCALE GENOMIC DNA]</scope>
    <source>
        <strain evidence="1 2">CBS 117625</strain>
    </source>
</reference>
<organism evidence="1 2">
    <name type="scientific">Aspergillus pseudotamarii</name>
    <dbReference type="NCBI Taxonomy" id="132259"/>
    <lineage>
        <taxon>Eukaryota</taxon>
        <taxon>Fungi</taxon>
        <taxon>Dikarya</taxon>
        <taxon>Ascomycota</taxon>
        <taxon>Pezizomycotina</taxon>
        <taxon>Eurotiomycetes</taxon>
        <taxon>Eurotiomycetidae</taxon>
        <taxon>Eurotiales</taxon>
        <taxon>Aspergillaceae</taxon>
        <taxon>Aspergillus</taxon>
        <taxon>Aspergillus subgen. Circumdati</taxon>
    </lineage>
</organism>
<gene>
    <name evidence="1" type="ORF">BDV38DRAFT_286416</name>
</gene>
<evidence type="ECO:0000313" key="2">
    <source>
        <dbReference type="Proteomes" id="UP000325672"/>
    </source>
</evidence>
<name>A0A5N6SKY3_ASPPS</name>
<dbReference type="AlphaFoldDB" id="A0A5N6SKY3"/>
<keyword evidence="2" id="KW-1185">Reference proteome</keyword>
<protein>
    <submittedName>
        <fullName evidence="1">Uncharacterized protein</fullName>
    </submittedName>
</protein>
<dbReference type="GeneID" id="43644871"/>